<evidence type="ECO:0000259" key="1">
    <source>
        <dbReference type="PROSITE" id="PS50943"/>
    </source>
</evidence>
<dbReference type="InterPro" id="IPR010982">
    <property type="entry name" value="Lambda_DNA-bd_dom_sf"/>
</dbReference>
<accession>A0A895XLS8</accession>
<dbReference type="SMART" id="SM00530">
    <property type="entry name" value="HTH_XRE"/>
    <property type="match status" value="1"/>
</dbReference>
<proteinExistence type="predicted"/>
<organism evidence="2 3">
    <name type="scientific">Natronoglycomyces albus</name>
    <dbReference type="NCBI Taxonomy" id="2811108"/>
    <lineage>
        <taxon>Bacteria</taxon>
        <taxon>Bacillati</taxon>
        <taxon>Actinomycetota</taxon>
        <taxon>Actinomycetes</taxon>
        <taxon>Glycomycetales</taxon>
        <taxon>Glycomycetaceae</taxon>
        <taxon>Natronoglycomyces</taxon>
    </lineage>
</organism>
<evidence type="ECO:0000313" key="3">
    <source>
        <dbReference type="Proteomes" id="UP000662939"/>
    </source>
</evidence>
<reference evidence="2" key="1">
    <citation type="submission" date="2021-02" db="EMBL/GenBank/DDBJ databases">
        <title>Natronoglycomyces albus gen. nov., sp. nov, a haloalkaliphilic actinobacterium from a soda solonchak soil.</title>
        <authorList>
            <person name="Sorokin D.Y."/>
            <person name="Khijniak T.V."/>
            <person name="Zakharycheva A.P."/>
            <person name="Boueva O.V."/>
            <person name="Ariskina E.V."/>
            <person name="Hahnke R.L."/>
            <person name="Bunk B."/>
            <person name="Sproer C."/>
            <person name="Schumann P."/>
            <person name="Evtushenko L.I."/>
            <person name="Kublanov I.V."/>
        </authorList>
    </citation>
    <scope>NUCLEOTIDE SEQUENCE</scope>
    <source>
        <strain evidence="2">DSM 106290</strain>
    </source>
</reference>
<dbReference type="Proteomes" id="UP000662939">
    <property type="component" value="Chromosome"/>
</dbReference>
<protein>
    <submittedName>
        <fullName evidence="2">Helix-turn-helix transcriptional regulator</fullName>
    </submittedName>
</protein>
<feature type="domain" description="HTH cro/C1-type" evidence="1">
    <location>
        <begin position="17"/>
        <end position="61"/>
    </location>
</feature>
<sequence length="120" mass="12915">MVRRIKLSEAGSRAGHTQESLADALHVSARTVGRWEAGTCSLYPSTRRDLASELELSLDQLSTVISTSNDATIHPNATDSTTDPIRAAHGWLIDDVPQLAGATTGAQHIAFLNKRILLQV</sequence>
<keyword evidence="3" id="KW-1185">Reference proteome</keyword>
<dbReference type="SUPFAM" id="SSF47413">
    <property type="entry name" value="lambda repressor-like DNA-binding domains"/>
    <property type="match status" value="1"/>
</dbReference>
<dbReference type="Pfam" id="PF01381">
    <property type="entry name" value="HTH_3"/>
    <property type="match status" value="1"/>
</dbReference>
<dbReference type="GO" id="GO:0003677">
    <property type="term" value="F:DNA binding"/>
    <property type="evidence" value="ECO:0007669"/>
    <property type="project" value="InterPro"/>
</dbReference>
<dbReference type="KEGG" id="nav:JQS30_03740"/>
<gene>
    <name evidence="2" type="ORF">JQS30_03740</name>
</gene>
<dbReference type="AlphaFoldDB" id="A0A895XLS8"/>
<evidence type="ECO:0000313" key="2">
    <source>
        <dbReference type="EMBL" id="QSB06047.1"/>
    </source>
</evidence>
<dbReference type="EMBL" id="CP070496">
    <property type="protein sequence ID" value="QSB06047.1"/>
    <property type="molecule type" value="Genomic_DNA"/>
</dbReference>
<dbReference type="CDD" id="cd00093">
    <property type="entry name" value="HTH_XRE"/>
    <property type="match status" value="1"/>
</dbReference>
<dbReference type="InterPro" id="IPR001387">
    <property type="entry name" value="Cro/C1-type_HTH"/>
</dbReference>
<dbReference type="PROSITE" id="PS50943">
    <property type="entry name" value="HTH_CROC1"/>
    <property type="match status" value="1"/>
</dbReference>
<dbReference type="Gene3D" id="1.10.260.40">
    <property type="entry name" value="lambda repressor-like DNA-binding domains"/>
    <property type="match status" value="1"/>
</dbReference>
<dbReference type="RefSeq" id="WP_213172058.1">
    <property type="nucleotide sequence ID" value="NZ_CP070496.1"/>
</dbReference>
<name>A0A895XLS8_9ACTN</name>